<protein>
    <submittedName>
        <fullName evidence="1">Uncharacterized protein</fullName>
    </submittedName>
</protein>
<sequence length="86" mass="9420">MNGKAFRNVLFLSLIGCIGGSLVGDILGEHFAKIEFLRRTYSIGTAKPLVVDFKVMSFTLGLNFNINLMAIAGIILAIVVYSKIRK</sequence>
<evidence type="ECO:0000313" key="1">
    <source>
        <dbReference type="EMBL" id="URZ11083.1"/>
    </source>
</evidence>
<keyword evidence="2" id="KW-1185">Reference proteome</keyword>
<name>A0A1S8L0X0_9CLOT</name>
<dbReference type="AlphaFoldDB" id="A0A1S8L0X0"/>
<dbReference type="Pfam" id="PF14209">
    <property type="entry name" value="DUF4321"/>
    <property type="match status" value="1"/>
</dbReference>
<dbReference type="RefSeq" id="WP_077833399.1">
    <property type="nucleotide sequence ID" value="NZ_CP096983.1"/>
</dbReference>
<proteinExistence type="predicted"/>
<gene>
    <name evidence="1" type="ORF">CROST_018000</name>
</gene>
<dbReference type="Proteomes" id="UP000190951">
    <property type="component" value="Chromosome"/>
</dbReference>
<dbReference type="STRING" id="84029.CROST_34110"/>
<evidence type="ECO:0000313" key="2">
    <source>
        <dbReference type="Proteomes" id="UP000190951"/>
    </source>
</evidence>
<dbReference type="KEGG" id="crw:CROST_018000"/>
<dbReference type="EMBL" id="CP096983">
    <property type="protein sequence ID" value="URZ11083.1"/>
    <property type="molecule type" value="Genomic_DNA"/>
</dbReference>
<organism evidence="1 2">
    <name type="scientific">Clostridium felsineum</name>
    <dbReference type="NCBI Taxonomy" id="36839"/>
    <lineage>
        <taxon>Bacteria</taxon>
        <taxon>Bacillati</taxon>
        <taxon>Bacillota</taxon>
        <taxon>Clostridia</taxon>
        <taxon>Eubacteriales</taxon>
        <taxon>Clostridiaceae</taxon>
        <taxon>Clostridium</taxon>
    </lineage>
</organism>
<reference evidence="1 2" key="1">
    <citation type="submission" date="2022-04" db="EMBL/GenBank/DDBJ databases">
        <title>Genome sequence of C. roseum typestrain.</title>
        <authorList>
            <person name="Poehlein A."/>
            <person name="Schoch T."/>
            <person name="Duerre P."/>
            <person name="Daniel R."/>
        </authorList>
    </citation>
    <scope>NUCLEOTIDE SEQUENCE [LARGE SCALE GENOMIC DNA]</scope>
    <source>
        <strain evidence="1 2">DSM 7320</strain>
    </source>
</reference>
<accession>A0A1S8L0X0</accession>
<dbReference type="InterPro" id="IPR025470">
    <property type="entry name" value="DUF4321"/>
</dbReference>